<sequence length="101" mass="11215">MKPLSILCVFLAVFILVYANSIEASRVLHVKYGRLVDLKSANKLVLQSLPKGQVSPSGPSGCTYIPGSGGPPCPLLFLCHRKRFDDTSNYVIHYFSCLFFY</sequence>
<reference evidence="3" key="1">
    <citation type="journal article" date="2017" name="Nature">
        <title>The sunflower genome provides insights into oil metabolism, flowering and Asterid evolution.</title>
        <authorList>
            <person name="Badouin H."/>
            <person name="Gouzy J."/>
            <person name="Grassa C.J."/>
            <person name="Murat F."/>
            <person name="Staton S.E."/>
            <person name="Cottret L."/>
            <person name="Lelandais-Briere C."/>
            <person name="Owens G.L."/>
            <person name="Carrere S."/>
            <person name="Mayjonade B."/>
            <person name="Legrand L."/>
            <person name="Gill N."/>
            <person name="Kane N.C."/>
            <person name="Bowers J.E."/>
            <person name="Hubner S."/>
            <person name="Bellec A."/>
            <person name="Berard A."/>
            <person name="Berges H."/>
            <person name="Blanchet N."/>
            <person name="Boniface M.C."/>
            <person name="Brunel D."/>
            <person name="Catrice O."/>
            <person name="Chaidir N."/>
            <person name="Claudel C."/>
            <person name="Donnadieu C."/>
            <person name="Faraut T."/>
            <person name="Fievet G."/>
            <person name="Helmstetter N."/>
            <person name="King M."/>
            <person name="Knapp S.J."/>
            <person name="Lai Z."/>
            <person name="Le Paslier M.C."/>
            <person name="Lippi Y."/>
            <person name="Lorenzon L."/>
            <person name="Mandel J.R."/>
            <person name="Marage G."/>
            <person name="Marchand G."/>
            <person name="Marquand E."/>
            <person name="Bret-Mestries E."/>
            <person name="Morien E."/>
            <person name="Nambeesan S."/>
            <person name="Nguyen T."/>
            <person name="Pegot-Espagnet P."/>
            <person name="Pouilly N."/>
            <person name="Raftis F."/>
            <person name="Sallet E."/>
            <person name="Schiex T."/>
            <person name="Thomas J."/>
            <person name="Vandecasteele C."/>
            <person name="Vares D."/>
            <person name="Vear F."/>
            <person name="Vautrin S."/>
            <person name="Crespi M."/>
            <person name="Mangin B."/>
            <person name="Burke J.M."/>
            <person name="Salse J."/>
            <person name="Munos S."/>
            <person name="Vincourt P."/>
            <person name="Rieseberg L.H."/>
            <person name="Langlade N.B."/>
        </authorList>
    </citation>
    <scope>NUCLEOTIDE SEQUENCE [LARGE SCALE GENOMIC DNA]</scope>
    <source>
        <strain evidence="3">cv. SF193</strain>
    </source>
</reference>
<dbReference type="Proteomes" id="UP000215914">
    <property type="component" value="Chromosome 13"/>
</dbReference>
<proteinExistence type="predicted"/>
<organism evidence="2 3">
    <name type="scientific">Helianthus annuus</name>
    <name type="common">Common sunflower</name>
    <dbReference type="NCBI Taxonomy" id="4232"/>
    <lineage>
        <taxon>Eukaryota</taxon>
        <taxon>Viridiplantae</taxon>
        <taxon>Streptophyta</taxon>
        <taxon>Embryophyta</taxon>
        <taxon>Tracheophyta</taxon>
        <taxon>Spermatophyta</taxon>
        <taxon>Magnoliopsida</taxon>
        <taxon>eudicotyledons</taxon>
        <taxon>Gunneridae</taxon>
        <taxon>Pentapetalae</taxon>
        <taxon>asterids</taxon>
        <taxon>campanulids</taxon>
        <taxon>Asterales</taxon>
        <taxon>Asteraceae</taxon>
        <taxon>Asteroideae</taxon>
        <taxon>Heliantheae alliance</taxon>
        <taxon>Heliantheae</taxon>
        <taxon>Helianthus</taxon>
    </lineage>
</organism>
<keyword evidence="1" id="KW-0732">Signal</keyword>
<evidence type="ECO:0000313" key="3">
    <source>
        <dbReference type="Proteomes" id="UP000215914"/>
    </source>
</evidence>
<evidence type="ECO:0000256" key="1">
    <source>
        <dbReference type="SAM" id="SignalP"/>
    </source>
</evidence>
<accession>A0A251SYD0</accession>
<name>A0A251SYD0_HELAN</name>
<feature type="chain" id="PRO_5012625970" evidence="1">
    <location>
        <begin position="20"/>
        <end position="101"/>
    </location>
</feature>
<dbReference type="OMA" id="CHRKRFD"/>
<keyword evidence="3" id="KW-1185">Reference proteome</keyword>
<dbReference type="PANTHER" id="PTHR33592">
    <property type="entry name" value="TRANSMEMBRANE PROTEIN"/>
    <property type="match status" value="1"/>
</dbReference>
<feature type="signal peptide" evidence="1">
    <location>
        <begin position="1"/>
        <end position="19"/>
    </location>
</feature>
<dbReference type="AlphaFoldDB" id="A0A251SYD0"/>
<dbReference type="PANTHER" id="PTHR33592:SF5">
    <property type="entry name" value="TRANSMEMBRANE PROTEIN"/>
    <property type="match status" value="1"/>
</dbReference>
<evidence type="ECO:0000313" key="2">
    <source>
        <dbReference type="EMBL" id="OTG03462.1"/>
    </source>
</evidence>
<gene>
    <name evidence="2" type="ORF">HannXRQ_Chr13g0424321</name>
</gene>
<dbReference type="InParanoid" id="A0A251SYD0"/>
<protein>
    <submittedName>
        <fullName evidence="2">Uncharacterized protein</fullName>
    </submittedName>
</protein>
<dbReference type="EMBL" id="CM007902">
    <property type="protein sequence ID" value="OTG03462.1"/>
    <property type="molecule type" value="Genomic_DNA"/>
</dbReference>